<proteinExistence type="predicted"/>
<evidence type="ECO:0000313" key="3">
    <source>
        <dbReference type="Proteomes" id="UP000655588"/>
    </source>
</evidence>
<evidence type="ECO:0000313" key="2">
    <source>
        <dbReference type="EMBL" id="KAF3419805.1"/>
    </source>
</evidence>
<dbReference type="GO" id="GO:0015918">
    <property type="term" value="P:sterol transport"/>
    <property type="evidence" value="ECO:0007669"/>
    <property type="project" value="TreeGrafter"/>
</dbReference>
<keyword evidence="1" id="KW-0472">Membrane</keyword>
<reference evidence="2" key="1">
    <citation type="submission" date="2019-11" db="EMBL/GenBank/DDBJ databases">
        <title>The nuclear and mitochondrial genomes of Frieseomelitta varia - a highly eusocial stingless bee (Meliponini) with a permanently sterile worker caste.</title>
        <authorList>
            <person name="Freitas F.C.P."/>
            <person name="Lourenco A.P."/>
            <person name="Nunes F.M.F."/>
            <person name="Paschoal A.R."/>
            <person name="Abreu F.C.P."/>
            <person name="Barbin F.O."/>
            <person name="Bataglia L."/>
            <person name="Cardoso-Junior C.A.M."/>
            <person name="Cervoni M.S."/>
            <person name="Silva S.R."/>
            <person name="Dalarmi F."/>
            <person name="Del Lama M.A."/>
            <person name="Depintor T.S."/>
            <person name="Ferreira K.M."/>
            <person name="Goria P.S."/>
            <person name="Jaskot M.C."/>
            <person name="Lago D.C."/>
            <person name="Luna-Lucena D."/>
            <person name="Moda L.M."/>
            <person name="Nascimento L."/>
            <person name="Pedrino M."/>
            <person name="Rabico F.O."/>
            <person name="Sanches F.C."/>
            <person name="Santos D.E."/>
            <person name="Santos C.G."/>
            <person name="Vieira J."/>
            <person name="Lopes T.F."/>
            <person name="Barchuk A.R."/>
            <person name="Hartfelder K."/>
            <person name="Simoes Z.L.P."/>
            <person name="Bitondi M.M.G."/>
            <person name="Pinheiro D.G."/>
        </authorList>
    </citation>
    <scope>NUCLEOTIDE SEQUENCE</scope>
    <source>
        <strain evidence="2">USP_RPSP 00005682</strain>
        <tissue evidence="2">Whole individual</tissue>
    </source>
</reference>
<dbReference type="GO" id="GO:0032934">
    <property type="term" value="F:sterol binding"/>
    <property type="evidence" value="ECO:0007669"/>
    <property type="project" value="TreeGrafter"/>
</dbReference>
<protein>
    <submittedName>
        <fullName evidence="2">Uncharacterized protein</fullName>
    </submittedName>
</protein>
<keyword evidence="1" id="KW-0812">Transmembrane</keyword>
<evidence type="ECO:0000256" key="1">
    <source>
        <dbReference type="SAM" id="Phobius"/>
    </source>
</evidence>
<accession>A0A833RNM8</accession>
<dbReference type="PANTHER" id="PTHR45727:SF2">
    <property type="entry name" value="NPC INTRACELLULAR CHOLESTEROL TRANSPORTER 1"/>
    <property type="match status" value="1"/>
</dbReference>
<name>A0A833RNM8_9HYME</name>
<dbReference type="EMBL" id="WNWW01001604">
    <property type="protein sequence ID" value="KAF3419805.1"/>
    <property type="molecule type" value="Genomic_DNA"/>
</dbReference>
<feature type="transmembrane region" description="Helical" evidence="1">
    <location>
        <begin position="7"/>
        <end position="25"/>
    </location>
</feature>
<comment type="caution">
    <text evidence="2">The sequence shown here is derived from an EMBL/GenBank/DDBJ whole genome shotgun (WGS) entry which is preliminary data.</text>
</comment>
<feature type="transmembrane region" description="Helical" evidence="1">
    <location>
        <begin position="37"/>
        <end position="60"/>
    </location>
</feature>
<organism evidence="2 3">
    <name type="scientific">Frieseomelitta varia</name>
    <dbReference type="NCBI Taxonomy" id="561572"/>
    <lineage>
        <taxon>Eukaryota</taxon>
        <taxon>Metazoa</taxon>
        <taxon>Ecdysozoa</taxon>
        <taxon>Arthropoda</taxon>
        <taxon>Hexapoda</taxon>
        <taxon>Insecta</taxon>
        <taxon>Pterygota</taxon>
        <taxon>Neoptera</taxon>
        <taxon>Endopterygota</taxon>
        <taxon>Hymenoptera</taxon>
        <taxon>Apocrita</taxon>
        <taxon>Aculeata</taxon>
        <taxon>Apoidea</taxon>
        <taxon>Anthophila</taxon>
        <taxon>Apidae</taxon>
        <taxon>Frieseomelitta</taxon>
    </lineage>
</organism>
<dbReference type="AlphaFoldDB" id="A0A833RNM8"/>
<dbReference type="PANTHER" id="PTHR45727">
    <property type="entry name" value="NPC INTRACELLULAR CHOLESTEROL TRANSPORTER 1"/>
    <property type="match status" value="1"/>
</dbReference>
<gene>
    <name evidence="2" type="ORF">E2986_12763</name>
</gene>
<dbReference type="Proteomes" id="UP000655588">
    <property type="component" value="Unassembled WGS sequence"/>
</dbReference>
<dbReference type="GO" id="GO:0016020">
    <property type="term" value="C:membrane"/>
    <property type="evidence" value="ECO:0007669"/>
    <property type="project" value="TreeGrafter"/>
</dbReference>
<keyword evidence="3" id="KW-1185">Reference proteome</keyword>
<sequence>MNKEQKVFSGITLTKIIGIIVLRFSKTQIFEIFFFRMYLSIVIFGAAHGLIFLPVLLSLIGRKTNIEHHK</sequence>
<keyword evidence="1" id="KW-1133">Transmembrane helix</keyword>